<keyword evidence="9" id="KW-0521">NADP</keyword>
<keyword evidence="15" id="KW-0576">Peroxisome</keyword>
<dbReference type="Gramene" id="XM_028385172.1">
    <property type="protein sequence ID" value="XP_028240973.1"/>
    <property type="gene ID" value="LOC114419494"/>
</dbReference>
<evidence type="ECO:0000256" key="16">
    <source>
        <dbReference type="ARBA" id="ARBA00047599"/>
    </source>
</evidence>
<evidence type="ECO:0000256" key="2">
    <source>
        <dbReference type="ARBA" id="ARBA00004275"/>
    </source>
</evidence>
<accession>A0A445JYR3</accession>
<dbReference type="Gramene" id="XM_028385173.1">
    <property type="protein sequence ID" value="XP_028240974.1"/>
    <property type="gene ID" value="LOC114419494"/>
</dbReference>
<dbReference type="GO" id="GO:0005777">
    <property type="term" value="C:peroxisome"/>
    <property type="evidence" value="ECO:0007669"/>
    <property type="project" value="UniProtKB-SubCell"/>
</dbReference>
<sequence>MALARIARANLRRSGGAFGSYAHEKDTFNVGGYTSRCNIPSHANFESDGKFSYAPRIKEQNYMNFSMRGISGTPHHQFPSASTQTVIEESEYEFENDRQRYAGLEATKPGEKPRVVVLGTGWAACRFLKGIDTKIYDVVCISPRNHMVFTPLLASTCVGTLEFRTVTEPVSRIQDALARDPNSYFFLASCTGIDTGKHEIYCEAVNNGGLPQEPYQFKVAYDKLVIATGSEPLTFGIKGVKENAFFLREVNHAQEIRKRLLLNLMLSENPGISEEEKKCLLHCVVIGGGPTGVEFSGELSDFIMRDVHERYTHVKDYIHVTLIEANEILSSFDVSLRQYATKHLTKSGVRLMRGVVKEVHPKKIILSDGTEVPYGLLVWSTGVGASQFVKTLDLPKSQGGRIGVDDWLRVPSVEDVFALGDCAGFLEHTGRPVLPALAQVAERQGKFLVELFNEIGNQNGGKAYSAKGMPFGEPFVYRHLGSMASVGGYKALVDLRQSKDSKGLSLAGFVSWMIWRSAYLTRVLSWRNRFYVAVNWATTLVFGRDNSRIG</sequence>
<dbReference type="GO" id="GO:0005743">
    <property type="term" value="C:mitochondrial inner membrane"/>
    <property type="evidence" value="ECO:0007669"/>
    <property type="project" value="UniProtKB-SubCell"/>
</dbReference>
<keyword evidence="14" id="KW-0472">Membrane</keyword>
<feature type="domain" description="External alternative NADH-ubiquinone oxidoreductase-like C-terminal" evidence="20">
    <location>
        <begin position="479"/>
        <end position="545"/>
    </location>
</feature>
<comment type="caution">
    <text evidence="21">The sequence shown here is derived from an EMBL/GenBank/DDBJ whole genome shotgun (WGS) entry which is preliminary data.</text>
</comment>
<dbReference type="Gramene" id="XM_028385171.1">
    <property type="protein sequence ID" value="XP_028240972.1"/>
    <property type="gene ID" value="LOC114419494"/>
</dbReference>
<dbReference type="InterPro" id="IPR036188">
    <property type="entry name" value="FAD/NAD-bd_sf"/>
</dbReference>
<comment type="similarity">
    <text evidence="4">Belongs to the NADH dehydrogenase family.</text>
</comment>
<keyword evidence="6" id="KW-0285">Flavoprotein</keyword>
<dbReference type="InterPro" id="IPR045024">
    <property type="entry name" value="NDH-2"/>
</dbReference>
<keyword evidence="10" id="KW-0809">Transit peptide</keyword>
<comment type="function">
    <text evidence="18">Alternative NADH-ubiquinone oxidoreductase which catalyzes the oxidation of mitochondrial NADH does not translocate protons across the inner mitochondrial membrane.</text>
</comment>
<proteinExistence type="inferred from homology"/>
<keyword evidence="13" id="KW-0496">Mitochondrion</keyword>
<dbReference type="PRINTS" id="PR00368">
    <property type="entry name" value="FADPNR"/>
</dbReference>
<feature type="domain" description="FAD/NAD(P)-binding" evidence="19">
    <location>
        <begin position="114"/>
        <end position="445"/>
    </location>
</feature>
<dbReference type="Gene3D" id="3.50.50.100">
    <property type="match status" value="1"/>
</dbReference>
<gene>
    <name evidence="21" type="ORF">D0Y65_018342</name>
</gene>
<evidence type="ECO:0000313" key="22">
    <source>
        <dbReference type="Proteomes" id="UP000289340"/>
    </source>
</evidence>
<evidence type="ECO:0000256" key="13">
    <source>
        <dbReference type="ARBA" id="ARBA00023128"/>
    </source>
</evidence>
<evidence type="ECO:0000256" key="12">
    <source>
        <dbReference type="ARBA" id="ARBA00023027"/>
    </source>
</evidence>
<dbReference type="FunFam" id="3.50.50.100:FF:000009">
    <property type="entry name" value="Internal alternative NAD(P)H-ubiquinone oxidoreductase A1, mitochondrial"/>
    <property type="match status" value="1"/>
</dbReference>
<comment type="subcellular location">
    <subcellularLocation>
        <location evidence="3">Mitochondrion inner membrane</location>
        <topology evidence="3">Peripheral membrane protein</topology>
        <orientation evidence="3">Matrix side</orientation>
    </subcellularLocation>
    <subcellularLocation>
        <location evidence="2">Peroxisome</location>
    </subcellularLocation>
</comment>
<dbReference type="Pfam" id="PF22366">
    <property type="entry name" value="NDH2_C"/>
    <property type="match status" value="1"/>
</dbReference>
<keyword evidence="8" id="KW-0274">FAD</keyword>
<comment type="catalytic activity">
    <reaction evidence="16">
        <text>a quinone + NADH + H(+) = a quinol + NAD(+)</text>
        <dbReference type="Rhea" id="RHEA:46160"/>
        <dbReference type="ChEBI" id="CHEBI:15378"/>
        <dbReference type="ChEBI" id="CHEBI:24646"/>
        <dbReference type="ChEBI" id="CHEBI:57540"/>
        <dbReference type="ChEBI" id="CHEBI:57945"/>
        <dbReference type="ChEBI" id="CHEBI:132124"/>
        <dbReference type="EC" id="1.6.5.9"/>
    </reaction>
</comment>
<dbReference type="PANTHER" id="PTHR43706">
    <property type="entry name" value="NADH DEHYDROGENASE"/>
    <property type="match status" value="1"/>
</dbReference>
<dbReference type="EMBL" id="QZWG01000007">
    <property type="protein sequence ID" value="RZC03636.1"/>
    <property type="molecule type" value="Genomic_DNA"/>
</dbReference>
<evidence type="ECO:0000256" key="9">
    <source>
        <dbReference type="ARBA" id="ARBA00022857"/>
    </source>
</evidence>
<organism evidence="21 22">
    <name type="scientific">Glycine soja</name>
    <name type="common">Wild soybean</name>
    <dbReference type="NCBI Taxonomy" id="3848"/>
    <lineage>
        <taxon>Eukaryota</taxon>
        <taxon>Viridiplantae</taxon>
        <taxon>Streptophyta</taxon>
        <taxon>Embryophyta</taxon>
        <taxon>Tracheophyta</taxon>
        <taxon>Spermatophyta</taxon>
        <taxon>Magnoliopsida</taxon>
        <taxon>eudicotyledons</taxon>
        <taxon>Gunneridae</taxon>
        <taxon>Pentapetalae</taxon>
        <taxon>rosids</taxon>
        <taxon>fabids</taxon>
        <taxon>Fabales</taxon>
        <taxon>Fabaceae</taxon>
        <taxon>Papilionoideae</taxon>
        <taxon>50 kb inversion clade</taxon>
        <taxon>NPAAA clade</taxon>
        <taxon>indigoferoid/millettioid clade</taxon>
        <taxon>Phaseoleae</taxon>
        <taxon>Glycine</taxon>
        <taxon>Glycine subgen. Soja</taxon>
    </lineage>
</organism>
<evidence type="ECO:0000313" key="21">
    <source>
        <dbReference type="EMBL" id="RZC03636.1"/>
    </source>
</evidence>
<dbReference type="SUPFAM" id="SSF51905">
    <property type="entry name" value="FAD/NAD(P)-binding domain"/>
    <property type="match status" value="2"/>
</dbReference>
<dbReference type="Proteomes" id="UP000289340">
    <property type="component" value="Chromosome 7"/>
</dbReference>
<dbReference type="EMBL" id="QZWG01000007">
    <property type="protein sequence ID" value="RZC03637.1"/>
    <property type="molecule type" value="Genomic_DNA"/>
</dbReference>
<dbReference type="SMR" id="A0A445JYR3"/>
<dbReference type="PANTHER" id="PTHR43706:SF4">
    <property type="entry name" value="NADH:UBIQUINONE REDUCTASE (NON-ELECTROGENIC)"/>
    <property type="match status" value="1"/>
</dbReference>
<keyword evidence="12" id="KW-0520">NAD</keyword>
<evidence type="ECO:0000256" key="1">
    <source>
        <dbReference type="ARBA" id="ARBA00001974"/>
    </source>
</evidence>
<evidence type="ECO:0000256" key="7">
    <source>
        <dbReference type="ARBA" id="ARBA00022792"/>
    </source>
</evidence>
<evidence type="ECO:0000256" key="8">
    <source>
        <dbReference type="ARBA" id="ARBA00022827"/>
    </source>
</evidence>
<protein>
    <recommendedName>
        <fullName evidence="5">NADH:ubiquinone reductase (non-electrogenic)</fullName>
        <ecNumber evidence="5">1.6.5.9</ecNumber>
    </recommendedName>
</protein>
<evidence type="ECO:0000256" key="4">
    <source>
        <dbReference type="ARBA" id="ARBA00005272"/>
    </source>
</evidence>
<dbReference type="AlphaFoldDB" id="A0A445JYR3"/>
<dbReference type="InterPro" id="IPR023753">
    <property type="entry name" value="FAD/NAD-binding_dom"/>
</dbReference>
<evidence type="ECO:0000256" key="17">
    <source>
        <dbReference type="ARBA" id="ARBA00049010"/>
    </source>
</evidence>
<evidence type="ECO:0000256" key="11">
    <source>
        <dbReference type="ARBA" id="ARBA00023002"/>
    </source>
</evidence>
<comment type="catalytic activity">
    <reaction evidence="17">
        <text>a ubiquinone + NADH + H(+) = a ubiquinol + NAD(+)</text>
        <dbReference type="Rhea" id="RHEA:23152"/>
        <dbReference type="Rhea" id="RHEA-COMP:9565"/>
        <dbReference type="Rhea" id="RHEA-COMP:9566"/>
        <dbReference type="ChEBI" id="CHEBI:15378"/>
        <dbReference type="ChEBI" id="CHEBI:16389"/>
        <dbReference type="ChEBI" id="CHEBI:17976"/>
        <dbReference type="ChEBI" id="CHEBI:57540"/>
        <dbReference type="ChEBI" id="CHEBI:57945"/>
    </reaction>
</comment>
<evidence type="ECO:0000259" key="20">
    <source>
        <dbReference type="Pfam" id="PF22366"/>
    </source>
</evidence>
<evidence type="ECO:0000256" key="5">
    <source>
        <dbReference type="ARBA" id="ARBA00012637"/>
    </source>
</evidence>
<reference evidence="21 22" key="1">
    <citation type="submission" date="2018-09" db="EMBL/GenBank/DDBJ databases">
        <title>A high-quality reference genome of wild soybean provides a powerful tool to mine soybean genomes.</title>
        <authorList>
            <person name="Xie M."/>
            <person name="Chung C.Y.L."/>
            <person name="Li M.-W."/>
            <person name="Wong F.-L."/>
            <person name="Chan T.-F."/>
            <person name="Lam H.-M."/>
        </authorList>
    </citation>
    <scope>NUCLEOTIDE SEQUENCE [LARGE SCALE GENOMIC DNA]</scope>
    <source>
        <strain evidence="22">cv. W05</strain>
        <tissue evidence="21">Hypocotyl of etiolated seedlings</tissue>
    </source>
</reference>
<dbReference type="Gramene" id="XM_028385169.1">
    <property type="protein sequence ID" value="XP_028240970.1"/>
    <property type="gene ID" value="LOC114419494"/>
</dbReference>
<evidence type="ECO:0000256" key="3">
    <source>
        <dbReference type="ARBA" id="ARBA00004443"/>
    </source>
</evidence>
<keyword evidence="21" id="KW-0830">Ubiquinone</keyword>
<dbReference type="GO" id="GO:0050136">
    <property type="term" value="F:NADH dehydrogenase (quinone) (non-electrogenic) activity"/>
    <property type="evidence" value="ECO:0007669"/>
    <property type="project" value="UniProtKB-EC"/>
</dbReference>
<evidence type="ECO:0000256" key="10">
    <source>
        <dbReference type="ARBA" id="ARBA00022946"/>
    </source>
</evidence>
<dbReference type="EC" id="1.6.5.9" evidence="5"/>
<keyword evidence="22" id="KW-1185">Reference proteome</keyword>
<dbReference type="InterPro" id="IPR054585">
    <property type="entry name" value="NDH2-like_C"/>
</dbReference>
<dbReference type="Pfam" id="PF07992">
    <property type="entry name" value="Pyr_redox_2"/>
    <property type="match status" value="1"/>
</dbReference>
<evidence type="ECO:0000259" key="19">
    <source>
        <dbReference type="Pfam" id="PF07992"/>
    </source>
</evidence>
<evidence type="ECO:0000256" key="18">
    <source>
        <dbReference type="ARBA" id="ARBA00055996"/>
    </source>
</evidence>
<evidence type="ECO:0000256" key="14">
    <source>
        <dbReference type="ARBA" id="ARBA00023136"/>
    </source>
</evidence>
<keyword evidence="11" id="KW-0560">Oxidoreductase</keyword>
<evidence type="ECO:0000256" key="15">
    <source>
        <dbReference type="ARBA" id="ARBA00023140"/>
    </source>
</evidence>
<comment type="cofactor">
    <cofactor evidence="1">
        <name>FAD</name>
        <dbReference type="ChEBI" id="CHEBI:57692"/>
    </cofactor>
</comment>
<name>A0A445JYR3_GLYSO</name>
<keyword evidence="7" id="KW-0999">Mitochondrion inner membrane</keyword>
<evidence type="ECO:0000256" key="6">
    <source>
        <dbReference type="ARBA" id="ARBA00022630"/>
    </source>
</evidence>